<comment type="subcellular location">
    <subcellularLocation>
        <location evidence="1">Cytoplasm</location>
    </subcellularLocation>
</comment>
<gene>
    <name evidence="9" type="ORF">TP70_00770</name>
</gene>
<keyword evidence="2" id="KW-0805">Transcription regulation</keyword>
<evidence type="ECO:0000256" key="5">
    <source>
        <dbReference type="ARBA" id="ARBA00046337"/>
    </source>
</evidence>
<organism evidence="9 10">
    <name type="scientific">Staphylococcus microti</name>
    <dbReference type="NCBI Taxonomy" id="569857"/>
    <lineage>
        <taxon>Bacteria</taxon>
        <taxon>Bacillati</taxon>
        <taxon>Bacillota</taxon>
        <taxon>Bacilli</taxon>
        <taxon>Bacillales</taxon>
        <taxon>Staphylococcaceae</taxon>
        <taxon>Staphylococcus</taxon>
    </lineage>
</organism>
<feature type="domain" description="HTH marR-type" evidence="8">
    <location>
        <begin position="10"/>
        <end position="144"/>
    </location>
</feature>
<name>A0ABR5CB56_9STAP</name>
<keyword evidence="3" id="KW-0238">DNA-binding</keyword>
<evidence type="ECO:0000259" key="8">
    <source>
        <dbReference type="PROSITE" id="PS50995"/>
    </source>
</evidence>
<dbReference type="InterPro" id="IPR055166">
    <property type="entry name" value="Transc_reg_Sar_Rot_HTH"/>
</dbReference>
<evidence type="ECO:0000256" key="4">
    <source>
        <dbReference type="ARBA" id="ARBA00023163"/>
    </source>
</evidence>
<evidence type="ECO:0000256" key="7">
    <source>
        <dbReference type="ARBA" id="ARBA00047207"/>
    </source>
</evidence>
<dbReference type="PANTHER" id="PTHR42756">
    <property type="entry name" value="TRANSCRIPTIONAL REGULATOR, MARR"/>
    <property type="match status" value="1"/>
</dbReference>
<evidence type="ECO:0000256" key="1">
    <source>
        <dbReference type="ARBA" id="ARBA00004496"/>
    </source>
</evidence>
<dbReference type="Gene3D" id="1.10.10.10">
    <property type="entry name" value="Winged helix-like DNA-binding domain superfamily/Winged helix DNA-binding domain"/>
    <property type="match status" value="1"/>
</dbReference>
<dbReference type="SMART" id="SM00347">
    <property type="entry name" value="HTH_MARR"/>
    <property type="match status" value="1"/>
</dbReference>
<dbReference type="InterPro" id="IPR036388">
    <property type="entry name" value="WH-like_DNA-bd_sf"/>
</dbReference>
<proteinExistence type="inferred from homology"/>
<comment type="similarity">
    <text evidence="5">Belongs to the SarZ family.</text>
</comment>
<accession>A0ABR5CB56</accession>
<dbReference type="PROSITE" id="PS50995">
    <property type="entry name" value="HTH_MARR_2"/>
    <property type="match status" value="1"/>
</dbReference>
<evidence type="ECO:0000256" key="3">
    <source>
        <dbReference type="ARBA" id="ARBA00023125"/>
    </source>
</evidence>
<dbReference type="InterPro" id="IPR000835">
    <property type="entry name" value="HTH_MarR-typ"/>
</dbReference>
<dbReference type="InterPro" id="IPR036390">
    <property type="entry name" value="WH_DNA-bd_sf"/>
</dbReference>
<evidence type="ECO:0000256" key="6">
    <source>
        <dbReference type="ARBA" id="ARBA00047188"/>
    </source>
</evidence>
<keyword evidence="4" id="KW-0804">Transcription</keyword>
<dbReference type="EMBL" id="JXWY01000002">
    <property type="protein sequence ID" value="KIX91844.1"/>
    <property type="molecule type" value="Genomic_DNA"/>
</dbReference>
<dbReference type="PANTHER" id="PTHR42756:SF1">
    <property type="entry name" value="TRANSCRIPTIONAL REPRESSOR OF EMRAB OPERON"/>
    <property type="match status" value="1"/>
</dbReference>
<protein>
    <recommendedName>
        <fullName evidence="6">HTH-type transcriptional regulator SarZ</fullName>
    </recommendedName>
    <alternativeName>
        <fullName evidence="7">Staphylococcal accessory regulator Z</fullName>
    </alternativeName>
</protein>
<keyword evidence="10" id="KW-1185">Reference proteome</keyword>
<dbReference type="Pfam" id="PF22381">
    <property type="entry name" value="Staph_reg_Sar_Rot"/>
    <property type="match status" value="1"/>
</dbReference>
<comment type="caution">
    <text evidence="9">The sequence shown here is derived from an EMBL/GenBank/DDBJ whole genome shotgun (WGS) entry which is preliminary data.</text>
</comment>
<evidence type="ECO:0000313" key="9">
    <source>
        <dbReference type="EMBL" id="KIX91844.1"/>
    </source>
</evidence>
<sequence length="156" mass="18118">MEGCTLTKDHRELQRQICFLFYVSSKEVIKQYTLHLKKYNLTYTGYITLIAFGDDEILNIKQLGTRIYLNSGTLTPLIKKLVSKGLIEKCRDAEDERNLKLSLTPAGKALKHELQHVSQLVAQDMKIDHEDAETLRRILNRFVKQNFPHRLSHPPQ</sequence>
<evidence type="ECO:0000313" key="10">
    <source>
        <dbReference type="Proteomes" id="UP000032366"/>
    </source>
</evidence>
<reference evidence="9 10" key="1">
    <citation type="submission" date="2015-01" db="EMBL/GenBank/DDBJ databases">
        <authorList>
            <person name="Guo J."/>
        </authorList>
    </citation>
    <scope>NUCLEOTIDE SEQUENCE [LARGE SCALE GENOMIC DNA]</scope>
    <source>
        <strain evidence="9 10">DSM 22147</strain>
    </source>
</reference>
<evidence type="ECO:0000256" key="2">
    <source>
        <dbReference type="ARBA" id="ARBA00023015"/>
    </source>
</evidence>
<dbReference type="Proteomes" id="UP000032366">
    <property type="component" value="Unassembled WGS sequence"/>
</dbReference>
<dbReference type="SUPFAM" id="SSF46785">
    <property type="entry name" value="Winged helix' DNA-binding domain"/>
    <property type="match status" value="1"/>
</dbReference>